<evidence type="ECO:0000256" key="1">
    <source>
        <dbReference type="SAM" id="Phobius"/>
    </source>
</evidence>
<comment type="caution">
    <text evidence="2">The sequence shown here is derived from an EMBL/GenBank/DDBJ whole genome shotgun (WGS) entry which is preliminary data.</text>
</comment>
<dbReference type="RefSeq" id="WP_180364459.1">
    <property type="nucleotide sequence ID" value="NZ_JAFINR010000002.1"/>
</dbReference>
<feature type="transmembrane region" description="Helical" evidence="1">
    <location>
        <begin position="6"/>
        <end position="22"/>
    </location>
</feature>
<reference evidence="2 3" key="1">
    <citation type="submission" date="2021-02" db="EMBL/GenBank/DDBJ databases">
        <authorList>
            <person name="Lee Y.-S."/>
        </authorList>
    </citation>
    <scope>NUCLEOTIDE SEQUENCE [LARGE SCALE GENOMIC DNA]</scope>
    <source>
        <strain evidence="2 3">P1L01</strain>
    </source>
</reference>
<proteinExistence type="predicted"/>
<evidence type="ECO:0008006" key="4">
    <source>
        <dbReference type="Google" id="ProtNLM"/>
    </source>
</evidence>
<protein>
    <recommendedName>
        <fullName evidence="4">DUF3953 domain-containing protein</fullName>
    </recommendedName>
</protein>
<gene>
    <name evidence="2" type="ORF">JR342_02260</name>
</gene>
<keyword evidence="1" id="KW-1133">Transmembrane helix</keyword>
<reference evidence="3" key="2">
    <citation type="submission" date="2023-07" db="EMBL/GenBank/DDBJ databases">
        <title>Streptococcus vaginalis sp. nov., a novel bacterial species isolated from vaginal swabs of a pregnant woman with diabetes.</title>
        <authorList>
            <person name="Chen Y.-S."/>
        </authorList>
    </citation>
    <scope>NUCLEOTIDE SEQUENCE [LARGE SCALE GENOMIC DNA]</scope>
    <source>
        <strain evidence="3">P1L01</strain>
    </source>
</reference>
<feature type="transmembrane region" description="Helical" evidence="1">
    <location>
        <begin position="34"/>
        <end position="53"/>
    </location>
</feature>
<evidence type="ECO:0000313" key="3">
    <source>
        <dbReference type="Proteomes" id="UP000664801"/>
    </source>
</evidence>
<dbReference type="Proteomes" id="UP000664801">
    <property type="component" value="Unassembled WGS sequence"/>
</dbReference>
<keyword evidence="1" id="KW-0812">Transmembrane</keyword>
<dbReference type="EMBL" id="JAFINR010000002">
    <property type="protein sequence ID" value="MBO0363963.1"/>
    <property type="molecule type" value="Genomic_DNA"/>
</dbReference>
<sequence length="56" mass="6203">MLKGIGYLLFGVGLCFMSPKFIKQYKKDKNIENILEVIGVILLAASSILLGVLEFL</sequence>
<evidence type="ECO:0000313" key="2">
    <source>
        <dbReference type="EMBL" id="MBO0363963.1"/>
    </source>
</evidence>
<keyword evidence="1" id="KW-0472">Membrane</keyword>
<accession>A0ABS3GBE3</accession>
<organism evidence="2 3">
    <name type="scientific">Streptococcus vaginalis</name>
    <dbReference type="NCBI Taxonomy" id="2748301"/>
    <lineage>
        <taxon>Bacteria</taxon>
        <taxon>Bacillati</taxon>
        <taxon>Bacillota</taxon>
        <taxon>Bacilli</taxon>
        <taxon>Lactobacillales</taxon>
        <taxon>Streptococcaceae</taxon>
        <taxon>Streptococcus</taxon>
    </lineage>
</organism>
<name>A0ABS3GBE3_9STRE</name>
<keyword evidence="3" id="KW-1185">Reference proteome</keyword>